<dbReference type="InterPro" id="IPR010373">
    <property type="entry name" value="DUF968"/>
</dbReference>
<dbReference type="RefSeq" id="WP_088441867.1">
    <property type="nucleotide sequence ID" value="NZ_BMMC01000002.1"/>
</dbReference>
<gene>
    <name evidence="2" type="ORF">CDQ92_13365</name>
</gene>
<feature type="region of interest" description="Disordered" evidence="1">
    <location>
        <begin position="1"/>
        <end position="21"/>
    </location>
</feature>
<dbReference type="Proteomes" id="UP000197361">
    <property type="component" value="Unassembled WGS sequence"/>
</dbReference>
<dbReference type="Gene3D" id="3.30.50.20">
    <property type="entry name" value="prophage-derive protein ybcO"/>
    <property type="match status" value="1"/>
</dbReference>
<keyword evidence="3" id="KW-1185">Reference proteome</keyword>
<proteinExistence type="predicted"/>
<dbReference type="OrthoDB" id="149299at2"/>
<comment type="caution">
    <text evidence="2">The sequence shown here is derived from an EMBL/GenBank/DDBJ whole genome shotgun (WGS) entry which is preliminary data.</text>
</comment>
<dbReference type="EMBL" id="NISK01000003">
    <property type="protein sequence ID" value="OWQ95765.1"/>
    <property type="molecule type" value="Genomic_DNA"/>
</dbReference>
<accession>A0A246JRX5</accession>
<protein>
    <recommendedName>
        <fullName evidence="4">DUF968 domain-containing protein</fullName>
    </recommendedName>
</protein>
<organism evidence="2 3">
    <name type="scientific">Sphingopyxis bauzanensis</name>
    <dbReference type="NCBI Taxonomy" id="651663"/>
    <lineage>
        <taxon>Bacteria</taxon>
        <taxon>Pseudomonadati</taxon>
        <taxon>Pseudomonadota</taxon>
        <taxon>Alphaproteobacteria</taxon>
        <taxon>Sphingomonadales</taxon>
        <taxon>Sphingomonadaceae</taxon>
        <taxon>Sphingopyxis</taxon>
    </lineage>
</organism>
<dbReference type="Pfam" id="PF06147">
    <property type="entry name" value="DUF968"/>
    <property type="match status" value="1"/>
</dbReference>
<evidence type="ECO:0008006" key="4">
    <source>
        <dbReference type="Google" id="ProtNLM"/>
    </source>
</evidence>
<sequence length="115" mass="12869">MRLSFAPRKKNAGRPASKSAPGFLQWLRGRPCILAHTGACEGQMEAMHVDHGGDKGMGTKVSDRFAIPGCSGHHREQHNTGWQTFQKKYKFDALWAASQYWSKWPGRGAWEARNG</sequence>
<dbReference type="AlphaFoldDB" id="A0A246JRX5"/>
<name>A0A246JRX5_9SPHN</name>
<evidence type="ECO:0000313" key="2">
    <source>
        <dbReference type="EMBL" id="OWQ95765.1"/>
    </source>
</evidence>
<evidence type="ECO:0000313" key="3">
    <source>
        <dbReference type="Proteomes" id="UP000197361"/>
    </source>
</evidence>
<reference evidence="2 3" key="1">
    <citation type="journal article" date="2010" name="Int. J. Syst. Evol. Microbiol.">
        <title>Sphingopyxis bauzanensis sp. nov., a psychrophilic bacterium isolated from soil.</title>
        <authorList>
            <person name="Zhang D.C."/>
            <person name="Liu H.C."/>
            <person name="Xin Y.H."/>
            <person name="Zhou Y.G."/>
            <person name="Schinner F."/>
            <person name="Margesin R."/>
        </authorList>
    </citation>
    <scope>NUCLEOTIDE SEQUENCE [LARGE SCALE GENOMIC DNA]</scope>
    <source>
        <strain evidence="2 3">DSM 22271</strain>
    </source>
</reference>
<evidence type="ECO:0000256" key="1">
    <source>
        <dbReference type="SAM" id="MobiDB-lite"/>
    </source>
</evidence>